<evidence type="ECO:0000313" key="3">
    <source>
        <dbReference type="EMBL" id="KAK8548884.1"/>
    </source>
</evidence>
<evidence type="ECO:0000256" key="1">
    <source>
        <dbReference type="RuleBase" id="RU369095"/>
    </source>
</evidence>
<proteinExistence type="inferred from homology"/>
<evidence type="ECO:0000313" key="4">
    <source>
        <dbReference type="Proteomes" id="UP001472677"/>
    </source>
</evidence>
<dbReference type="Gene3D" id="3.10.590.10">
    <property type="entry name" value="ph1033 like domains"/>
    <property type="match status" value="1"/>
</dbReference>
<feature type="domain" description="YTH" evidence="2">
    <location>
        <begin position="1"/>
        <end position="110"/>
    </location>
</feature>
<dbReference type="EMBL" id="JBBPBM010000021">
    <property type="protein sequence ID" value="KAK8548884.1"/>
    <property type="molecule type" value="Genomic_DNA"/>
</dbReference>
<dbReference type="InterPro" id="IPR045168">
    <property type="entry name" value="YTH_prot"/>
</dbReference>
<dbReference type="InterPro" id="IPR007275">
    <property type="entry name" value="YTH_domain"/>
</dbReference>
<keyword evidence="1" id="KW-0694">RNA-binding</keyword>
<dbReference type="Proteomes" id="UP001472677">
    <property type="component" value="Unassembled WGS sequence"/>
</dbReference>
<gene>
    <name evidence="3" type="ORF">V6N12_061788</name>
</gene>
<dbReference type="PANTHER" id="PTHR12357">
    <property type="entry name" value="YTH YT521-B HOMOLOGY DOMAIN-CONTAINING"/>
    <property type="match status" value="1"/>
</dbReference>
<comment type="function">
    <text evidence="1">Specifically recognizes and binds N6-methyladenosine (m6A)-containing RNAs, and regulates mRNA stability. M6A is a modification present at internal sites of mRNAs and some non-coding RNAs and plays a role in mRNA stability and processing.</text>
</comment>
<reference evidence="3 4" key="1">
    <citation type="journal article" date="2024" name="G3 (Bethesda)">
        <title>Genome assembly of Hibiscus sabdariffa L. provides insights into metabolisms of medicinal natural products.</title>
        <authorList>
            <person name="Kim T."/>
        </authorList>
    </citation>
    <scope>NUCLEOTIDE SEQUENCE [LARGE SCALE GENOMIC DNA]</scope>
    <source>
        <strain evidence="3">TK-2024</strain>
        <tissue evidence="3">Old leaves</tissue>
    </source>
</reference>
<comment type="similarity">
    <text evidence="1">Belongs to the YTHDF family.</text>
</comment>
<accession>A0ABR2E1G9</accession>
<dbReference type="PANTHER" id="PTHR12357:SF92">
    <property type="entry name" value="YTH DOMAIN-CONTAINING FAMILY PROTEIN"/>
    <property type="match status" value="1"/>
</dbReference>
<evidence type="ECO:0000259" key="2">
    <source>
        <dbReference type="PROSITE" id="PS50882"/>
    </source>
</evidence>
<name>A0ABR2E1G9_9ROSI</name>
<dbReference type="Pfam" id="PF04146">
    <property type="entry name" value="YTH"/>
    <property type="match status" value="1"/>
</dbReference>
<dbReference type="CDD" id="cd21134">
    <property type="entry name" value="YTH"/>
    <property type="match status" value="1"/>
</dbReference>
<sequence>MYTRASNNNLWSCTPRGNEKLESAFEDAQEIASGKPGSWPIDLFFSVNASGQFCGVAEMIGPVDFQKDMDFWPQDKWRGSFPVKWHIIKDGPNMRVTDCRVHKRYAYSEL</sequence>
<dbReference type="PROSITE" id="PS50882">
    <property type="entry name" value="YTH"/>
    <property type="match status" value="1"/>
</dbReference>
<protein>
    <recommendedName>
        <fullName evidence="1">YTH domain-containing family protein</fullName>
    </recommendedName>
</protein>
<keyword evidence="4" id="KW-1185">Reference proteome</keyword>
<comment type="caution">
    <text evidence="3">The sequence shown here is derived from an EMBL/GenBank/DDBJ whole genome shotgun (WGS) entry which is preliminary data.</text>
</comment>
<organism evidence="3 4">
    <name type="scientific">Hibiscus sabdariffa</name>
    <name type="common">roselle</name>
    <dbReference type="NCBI Taxonomy" id="183260"/>
    <lineage>
        <taxon>Eukaryota</taxon>
        <taxon>Viridiplantae</taxon>
        <taxon>Streptophyta</taxon>
        <taxon>Embryophyta</taxon>
        <taxon>Tracheophyta</taxon>
        <taxon>Spermatophyta</taxon>
        <taxon>Magnoliopsida</taxon>
        <taxon>eudicotyledons</taxon>
        <taxon>Gunneridae</taxon>
        <taxon>Pentapetalae</taxon>
        <taxon>rosids</taxon>
        <taxon>malvids</taxon>
        <taxon>Malvales</taxon>
        <taxon>Malvaceae</taxon>
        <taxon>Malvoideae</taxon>
        <taxon>Hibiscus</taxon>
    </lineage>
</organism>